<evidence type="ECO:0000256" key="2">
    <source>
        <dbReference type="ARBA" id="ARBA00022679"/>
    </source>
</evidence>
<dbReference type="EMBL" id="FQXR01000006">
    <property type="protein sequence ID" value="SHH96520.1"/>
    <property type="molecule type" value="Genomic_DNA"/>
</dbReference>
<evidence type="ECO:0000256" key="1">
    <source>
        <dbReference type="ARBA" id="ARBA00001946"/>
    </source>
</evidence>
<dbReference type="RefSeq" id="WP_072744250.1">
    <property type="nucleotide sequence ID" value="NZ_FQXR01000006.1"/>
</dbReference>
<evidence type="ECO:0000259" key="10">
    <source>
        <dbReference type="Pfam" id="PF01966"/>
    </source>
</evidence>
<dbReference type="Gene3D" id="3.30.460.10">
    <property type="entry name" value="Beta Polymerase, domain 2"/>
    <property type="match status" value="1"/>
</dbReference>
<dbReference type="NCBIfam" id="TIGR00277">
    <property type="entry name" value="HDIG"/>
    <property type="match status" value="1"/>
</dbReference>
<dbReference type="STRING" id="1123281.SAMN02745180_01587"/>
<evidence type="ECO:0000259" key="11">
    <source>
        <dbReference type="Pfam" id="PF12627"/>
    </source>
</evidence>
<dbReference type="Proteomes" id="UP000184389">
    <property type="component" value="Unassembled WGS sequence"/>
</dbReference>
<evidence type="ECO:0000256" key="6">
    <source>
        <dbReference type="ARBA" id="ARBA00022741"/>
    </source>
</evidence>
<dbReference type="Pfam" id="PF01966">
    <property type="entry name" value="HD"/>
    <property type="match status" value="1"/>
</dbReference>
<dbReference type="GO" id="GO:0000049">
    <property type="term" value="F:tRNA binding"/>
    <property type="evidence" value="ECO:0007669"/>
    <property type="project" value="TreeGrafter"/>
</dbReference>
<keyword evidence="8" id="KW-0694">RNA-binding</keyword>
<dbReference type="GO" id="GO:0008033">
    <property type="term" value="P:tRNA processing"/>
    <property type="evidence" value="ECO:0007669"/>
    <property type="project" value="UniProtKB-KW"/>
</dbReference>
<keyword evidence="6" id="KW-0547">Nucleotide-binding</keyword>
<evidence type="ECO:0000313" key="13">
    <source>
        <dbReference type="Proteomes" id="UP000184389"/>
    </source>
</evidence>
<dbReference type="GO" id="GO:0016779">
    <property type="term" value="F:nucleotidyltransferase activity"/>
    <property type="evidence" value="ECO:0007669"/>
    <property type="project" value="UniProtKB-KW"/>
</dbReference>
<feature type="domain" description="Poly A polymerase head" evidence="9">
    <location>
        <begin position="24"/>
        <end position="144"/>
    </location>
</feature>
<dbReference type="InterPro" id="IPR043519">
    <property type="entry name" value="NT_sf"/>
</dbReference>
<dbReference type="OrthoDB" id="9805698at2"/>
<evidence type="ECO:0000256" key="3">
    <source>
        <dbReference type="ARBA" id="ARBA00022694"/>
    </source>
</evidence>
<dbReference type="CDD" id="cd05398">
    <property type="entry name" value="NT_ClassII-CCAase"/>
    <property type="match status" value="1"/>
</dbReference>
<keyword evidence="2 8" id="KW-0808">Transferase</keyword>
<evidence type="ECO:0000256" key="4">
    <source>
        <dbReference type="ARBA" id="ARBA00022695"/>
    </source>
</evidence>
<gene>
    <name evidence="12" type="ORF">SAMN02745180_01587</name>
</gene>
<dbReference type="GO" id="GO:0046872">
    <property type="term" value="F:metal ion binding"/>
    <property type="evidence" value="ECO:0007669"/>
    <property type="project" value="UniProtKB-KW"/>
</dbReference>
<dbReference type="Pfam" id="PF12627">
    <property type="entry name" value="PolyA_pol_RNAbd"/>
    <property type="match status" value="1"/>
</dbReference>
<dbReference type="Pfam" id="PF01743">
    <property type="entry name" value="PolyA_pol"/>
    <property type="match status" value="1"/>
</dbReference>
<name>A0A1M5X9L5_9FIRM</name>
<sequence length="449" mass="51478">MKIETPLYVKFIMDRLEEKGYESYIVGGCIRDILLGNIPNDFDVGTNALPEEIEEVFKDKKTIDVGKQFGTIIIHLDEASVEITTFRTEGEYVDGRRPEWVKFVSTIEEDLSRRDFTINAMAYNKDKGLIDPFGGVEAIGKKVVKCVGNPEKRFMEDYLRILRVVRFSTVLDFEIEEETFLACKKYGEKISQVSMERINQEFVKILMSGKPSIGLEVMRSIGIFQIVLPELVPTIGFDQKNPHHERDVYNHILCVVDNTPPILKLRLAALFHDVGKPHTLSVDKEGVGHFYGHDKVGAKIAKTALERLKFSKKMIEDVSILIENHMTHHGTFKDKGLKRLIRRVGEENIGDLFLLQKADRECSNKDASIESIVDMEKRIKKILSKNEAYEIKHLHINGEDLIEMGYIEGPEIGEIFEYLLGKVMENPEFNEIDKLKELALKKYPIDKKI</sequence>
<dbReference type="InterPro" id="IPR006675">
    <property type="entry name" value="HDIG_dom"/>
</dbReference>
<evidence type="ECO:0000259" key="9">
    <source>
        <dbReference type="Pfam" id="PF01743"/>
    </source>
</evidence>
<keyword evidence="3" id="KW-0819">tRNA processing</keyword>
<feature type="domain" description="HD" evidence="10">
    <location>
        <begin position="263"/>
        <end position="360"/>
    </location>
</feature>
<dbReference type="PANTHER" id="PTHR46173:SF1">
    <property type="entry name" value="CCA TRNA NUCLEOTIDYLTRANSFERASE 1, MITOCHONDRIAL"/>
    <property type="match status" value="1"/>
</dbReference>
<keyword evidence="4" id="KW-0548">Nucleotidyltransferase</keyword>
<dbReference type="InterPro" id="IPR032828">
    <property type="entry name" value="PolyA_RNA-bd"/>
</dbReference>
<dbReference type="SUPFAM" id="SSF81301">
    <property type="entry name" value="Nucleotidyltransferase"/>
    <property type="match status" value="1"/>
</dbReference>
<evidence type="ECO:0000313" key="12">
    <source>
        <dbReference type="EMBL" id="SHH96520.1"/>
    </source>
</evidence>
<evidence type="ECO:0000256" key="5">
    <source>
        <dbReference type="ARBA" id="ARBA00022723"/>
    </source>
</evidence>
<dbReference type="Gene3D" id="1.10.246.80">
    <property type="match status" value="1"/>
</dbReference>
<feature type="domain" description="tRNA nucleotidyltransferase/poly(A) polymerase RNA and SrmB- binding" evidence="11">
    <location>
        <begin position="172"/>
        <end position="231"/>
    </location>
</feature>
<dbReference type="InterPro" id="IPR002646">
    <property type="entry name" value="PolA_pol_head_dom"/>
</dbReference>
<keyword evidence="5" id="KW-0479">Metal-binding</keyword>
<protein>
    <submittedName>
        <fullName evidence="12">tRNA nucleotidyltransferase (CCA-adding enzyme)</fullName>
    </submittedName>
</protein>
<dbReference type="AlphaFoldDB" id="A0A1M5X9L5"/>
<keyword evidence="13" id="KW-1185">Reference proteome</keyword>
<proteinExistence type="inferred from homology"/>
<dbReference type="GO" id="GO:0000166">
    <property type="term" value="F:nucleotide binding"/>
    <property type="evidence" value="ECO:0007669"/>
    <property type="project" value="UniProtKB-KW"/>
</dbReference>
<dbReference type="SUPFAM" id="SSF81891">
    <property type="entry name" value="Poly A polymerase C-terminal region-like"/>
    <property type="match status" value="1"/>
</dbReference>
<dbReference type="InterPro" id="IPR050264">
    <property type="entry name" value="Bact_CCA-adding_enz_type3_sf"/>
</dbReference>
<evidence type="ECO:0000256" key="8">
    <source>
        <dbReference type="RuleBase" id="RU003953"/>
    </source>
</evidence>
<dbReference type="InterPro" id="IPR006674">
    <property type="entry name" value="HD_domain"/>
</dbReference>
<accession>A0A1M5X9L5</accession>
<reference evidence="12 13" key="1">
    <citation type="submission" date="2016-11" db="EMBL/GenBank/DDBJ databases">
        <authorList>
            <person name="Jaros S."/>
            <person name="Januszkiewicz K."/>
            <person name="Wedrychowicz H."/>
        </authorList>
    </citation>
    <scope>NUCLEOTIDE SEQUENCE [LARGE SCALE GENOMIC DNA]</scope>
    <source>
        <strain evidence="12 13">DSM 13106</strain>
    </source>
</reference>
<dbReference type="PANTHER" id="PTHR46173">
    <property type="entry name" value="CCA TRNA NUCLEOTIDYLTRANSFERASE 1, MITOCHONDRIAL"/>
    <property type="match status" value="1"/>
</dbReference>
<evidence type="ECO:0000256" key="7">
    <source>
        <dbReference type="ARBA" id="ARBA00022842"/>
    </source>
</evidence>
<organism evidence="12 13">
    <name type="scientific">Sporanaerobacter acetigenes DSM 13106</name>
    <dbReference type="NCBI Taxonomy" id="1123281"/>
    <lineage>
        <taxon>Bacteria</taxon>
        <taxon>Bacillati</taxon>
        <taxon>Bacillota</taxon>
        <taxon>Tissierellia</taxon>
        <taxon>Tissierellales</taxon>
        <taxon>Sporanaerobacteraceae</taxon>
        <taxon>Sporanaerobacter</taxon>
    </lineage>
</organism>
<dbReference type="InterPro" id="IPR003607">
    <property type="entry name" value="HD/PDEase_dom"/>
</dbReference>
<dbReference type="Gene3D" id="1.10.3090.10">
    <property type="entry name" value="cca-adding enzyme, domain 2"/>
    <property type="match status" value="1"/>
</dbReference>
<comment type="cofactor">
    <cofactor evidence="1">
        <name>Mg(2+)</name>
        <dbReference type="ChEBI" id="CHEBI:18420"/>
    </cofactor>
</comment>
<comment type="similarity">
    <text evidence="8">Belongs to the tRNA nucleotidyltransferase/poly(A) polymerase family.</text>
</comment>
<keyword evidence="7" id="KW-0460">Magnesium</keyword>
<dbReference type="CDD" id="cd00077">
    <property type="entry name" value="HDc"/>
    <property type="match status" value="1"/>
</dbReference>